<gene>
    <name evidence="1" type="ORF">V1478_012609</name>
</gene>
<sequence>MFDAAVVLYAETTKSDNSSGSRAFLRKKLRVVPSTITKNISDLLRIIVKKCLVPIKTTTAVTYCTISIIVIKLRYRGLTVLKLNNFCTCSKLTVPEIFFARLRSLNLFTIKKLLCVPKPIVADRCHRSYAWYGIQNMKAWPPIFLPLNITRLVAMIIRAITI</sequence>
<name>A0ABD2A8E4_VESSQ</name>
<accession>A0ABD2A8E4</accession>
<proteinExistence type="predicted"/>
<protein>
    <submittedName>
        <fullName evidence="1">Uncharacterized protein</fullName>
    </submittedName>
</protein>
<dbReference type="Proteomes" id="UP001607302">
    <property type="component" value="Unassembled WGS sequence"/>
</dbReference>
<dbReference type="AlphaFoldDB" id="A0ABD2A8E4"/>
<evidence type="ECO:0000313" key="2">
    <source>
        <dbReference type="Proteomes" id="UP001607302"/>
    </source>
</evidence>
<comment type="caution">
    <text evidence="1">The sequence shown here is derived from an EMBL/GenBank/DDBJ whole genome shotgun (WGS) entry which is preliminary data.</text>
</comment>
<evidence type="ECO:0000313" key="1">
    <source>
        <dbReference type="EMBL" id="KAL2716909.1"/>
    </source>
</evidence>
<organism evidence="1 2">
    <name type="scientific">Vespula squamosa</name>
    <name type="common">Southern yellow jacket</name>
    <name type="synonym">Wasp</name>
    <dbReference type="NCBI Taxonomy" id="30214"/>
    <lineage>
        <taxon>Eukaryota</taxon>
        <taxon>Metazoa</taxon>
        <taxon>Ecdysozoa</taxon>
        <taxon>Arthropoda</taxon>
        <taxon>Hexapoda</taxon>
        <taxon>Insecta</taxon>
        <taxon>Pterygota</taxon>
        <taxon>Neoptera</taxon>
        <taxon>Endopterygota</taxon>
        <taxon>Hymenoptera</taxon>
        <taxon>Apocrita</taxon>
        <taxon>Aculeata</taxon>
        <taxon>Vespoidea</taxon>
        <taxon>Vespidae</taxon>
        <taxon>Vespinae</taxon>
        <taxon>Vespula</taxon>
    </lineage>
</organism>
<reference evidence="1 2" key="1">
    <citation type="journal article" date="2024" name="Ann. Entomol. Soc. Am.">
        <title>Genomic analyses of the southern and eastern yellowjacket wasps (Hymenoptera: Vespidae) reveal evolutionary signatures of social life.</title>
        <authorList>
            <person name="Catto M.A."/>
            <person name="Caine P.B."/>
            <person name="Orr S.E."/>
            <person name="Hunt B.G."/>
            <person name="Goodisman M.A.D."/>
        </authorList>
    </citation>
    <scope>NUCLEOTIDE SEQUENCE [LARGE SCALE GENOMIC DNA]</scope>
    <source>
        <strain evidence="1">233</strain>
        <tissue evidence="1">Head and thorax</tissue>
    </source>
</reference>
<keyword evidence="2" id="KW-1185">Reference proteome</keyword>
<dbReference type="EMBL" id="JAUDFV010000153">
    <property type="protein sequence ID" value="KAL2716909.1"/>
    <property type="molecule type" value="Genomic_DNA"/>
</dbReference>